<dbReference type="GO" id="GO:0016853">
    <property type="term" value="F:isomerase activity"/>
    <property type="evidence" value="ECO:0007669"/>
    <property type="project" value="UniProtKB-KW"/>
</dbReference>
<dbReference type="InterPro" id="IPR001753">
    <property type="entry name" value="Enoyl-CoA_hydra/iso"/>
</dbReference>
<feature type="compositionally biased region" description="Basic and acidic residues" evidence="3">
    <location>
        <begin position="90"/>
        <end position="111"/>
    </location>
</feature>
<dbReference type="EMBL" id="AUZZ01004693">
    <property type="protein sequence ID" value="EQD52258.1"/>
    <property type="molecule type" value="Genomic_DNA"/>
</dbReference>
<dbReference type="Pfam" id="PF00378">
    <property type="entry name" value="ECH_1"/>
    <property type="match status" value="1"/>
</dbReference>
<comment type="caution">
    <text evidence="4">The sequence shown here is derived from an EMBL/GenBank/DDBJ whole genome shotgun (WGS) entry which is preliminary data.</text>
</comment>
<dbReference type="GO" id="GO:0006635">
    <property type="term" value="P:fatty acid beta-oxidation"/>
    <property type="evidence" value="ECO:0007669"/>
    <property type="project" value="TreeGrafter"/>
</dbReference>
<sequence>GGTQRLPRVVPPTVALEMILTGRPIDATRAAAIGLVNQVYPPVRLHEEARTLAETIAAYPPRAVQAALAAVRRGLALPLAEGLRLEQELADPLRDSPDNREARAAFQEKRAPRWTGR</sequence>
<evidence type="ECO:0000313" key="4">
    <source>
        <dbReference type="EMBL" id="EQD52258.1"/>
    </source>
</evidence>
<feature type="non-terminal residue" evidence="4">
    <location>
        <position position="1"/>
    </location>
</feature>
<evidence type="ECO:0000256" key="3">
    <source>
        <dbReference type="SAM" id="MobiDB-lite"/>
    </source>
</evidence>
<dbReference type="InterPro" id="IPR014748">
    <property type="entry name" value="Enoyl-CoA_hydra_C"/>
</dbReference>
<proteinExistence type="inferred from homology"/>
<dbReference type="FunFam" id="1.10.12.10:FF:000001">
    <property type="entry name" value="Probable enoyl-CoA hydratase, mitochondrial"/>
    <property type="match status" value="1"/>
</dbReference>
<organism evidence="4">
    <name type="scientific">mine drainage metagenome</name>
    <dbReference type="NCBI Taxonomy" id="410659"/>
    <lineage>
        <taxon>unclassified sequences</taxon>
        <taxon>metagenomes</taxon>
        <taxon>ecological metagenomes</taxon>
    </lineage>
</organism>
<accession>T1A5T0</accession>
<dbReference type="PANTHER" id="PTHR11941:SF54">
    <property type="entry name" value="ENOYL-COA HYDRATASE, MITOCHONDRIAL"/>
    <property type="match status" value="1"/>
</dbReference>
<feature type="region of interest" description="Disordered" evidence="3">
    <location>
        <begin position="90"/>
        <end position="117"/>
    </location>
</feature>
<gene>
    <name evidence="4" type="ORF">B2A_06612</name>
</gene>
<dbReference type="CDD" id="cd06558">
    <property type="entry name" value="crotonase-like"/>
    <property type="match status" value="1"/>
</dbReference>
<dbReference type="Gene3D" id="1.10.12.10">
    <property type="entry name" value="Lyase 2-enoyl-coa Hydratase, Chain A, domain 2"/>
    <property type="match status" value="1"/>
</dbReference>
<protein>
    <submittedName>
        <fullName evidence="4">Enoyl-CoA hydratase/isomerase</fullName>
    </submittedName>
</protein>
<keyword evidence="2" id="KW-0456">Lyase</keyword>
<reference evidence="4" key="2">
    <citation type="journal article" date="2014" name="ISME J.">
        <title>Microbial stratification in low pH oxic and suboxic macroscopic growths along an acid mine drainage.</title>
        <authorList>
            <person name="Mendez-Garcia C."/>
            <person name="Mesa V."/>
            <person name="Sprenger R.R."/>
            <person name="Richter M."/>
            <person name="Diez M.S."/>
            <person name="Solano J."/>
            <person name="Bargiela R."/>
            <person name="Golyshina O.V."/>
            <person name="Manteca A."/>
            <person name="Ramos J.L."/>
            <person name="Gallego J.R."/>
            <person name="Llorente I."/>
            <person name="Martins Dos Santos V.A."/>
            <person name="Jensen O.N."/>
            <person name="Pelaez A.I."/>
            <person name="Sanchez J."/>
            <person name="Ferrer M."/>
        </authorList>
    </citation>
    <scope>NUCLEOTIDE SEQUENCE</scope>
</reference>
<dbReference type="SUPFAM" id="SSF52096">
    <property type="entry name" value="ClpP/crotonase"/>
    <property type="match status" value="1"/>
</dbReference>
<comment type="similarity">
    <text evidence="1">Belongs to the enoyl-CoA hydratase/isomerase family.</text>
</comment>
<dbReference type="GO" id="GO:0016836">
    <property type="term" value="F:hydro-lyase activity"/>
    <property type="evidence" value="ECO:0007669"/>
    <property type="project" value="UniProtKB-ARBA"/>
</dbReference>
<dbReference type="InterPro" id="IPR029045">
    <property type="entry name" value="ClpP/crotonase-like_dom_sf"/>
</dbReference>
<evidence type="ECO:0000256" key="2">
    <source>
        <dbReference type="ARBA" id="ARBA00023239"/>
    </source>
</evidence>
<evidence type="ECO:0000256" key="1">
    <source>
        <dbReference type="ARBA" id="ARBA00005254"/>
    </source>
</evidence>
<keyword evidence="4" id="KW-0413">Isomerase</keyword>
<dbReference type="PANTHER" id="PTHR11941">
    <property type="entry name" value="ENOYL-COA HYDRATASE-RELATED"/>
    <property type="match status" value="1"/>
</dbReference>
<name>T1A5T0_9ZZZZ</name>
<dbReference type="Gene3D" id="3.90.226.10">
    <property type="entry name" value="2-enoyl-CoA Hydratase, Chain A, domain 1"/>
    <property type="match status" value="1"/>
</dbReference>
<dbReference type="AlphaFoldDB" id="T1A5T0"/>
<reference evidence="4" key="1">
    <citation type="submission" date="2013-08" db="EMBL/GenBank/DDBJ databases">
        <authorList>
            <person name="Mendez C."/>
            <person name="Richter M."/>
            <person name="Ferrer M."/>
            <person name="Sanchez J."/>
        </authorList>
    </citation>
    <scope>NUCLEOTIDE SEQUENCE</scope>
</reference>